<dbReference type="AlphaFoldDB" id="A0A427A399"/>
<proteinExistence type="predicted"/>
<protein>
    <submittedName>
        <fullName evidence="2">Uncharacterized protein</fullName>
    </submittedName>
</protein>
<dbReference type="EMBL" id="AMZH03003924">
    <property type="protein sequence ID" value="RRT70727.1"/>
    <property type="molecule type" value="Genomic_DNA"/>
</dbReference>
<evidence type="ECO:0000313" key="2">
    <source>
        <dbReference type="EMBL" id="RRT70727.1"/>
    </source>
</evidence>
<organism evidence="2 3">
    <name type="scientific">Ensete ventricosum</name>
    <name type="common">Abyssinian banana</name>
    <name type="synonym">Musa ensete</name>
    <dbReference type="NCBI Taxonomy" id="4639"/>
    <lineage>
        <taxon>Eukaryota</taxon>
        <taxon>Viridiplantae</taxon>
        <taxon>Streptophyta</taxon>
        <taxon>Embryophyta</taxon>
        <taxon>Tracheophyta</taxon>
        <taxon>Spermatophyta</taxon>
        <taxon>Magnoliopsida</taxon>
        <taxon>Liliopsida</taxon>
        <taxon>Zingiberales</taxon>
        <taxon>Musaceae</taxon>
        <taxon>Ensete</taxon>
    </lineage>
</organism>
<feature type="region of interest" description="Disordered" evidence="1">
    <location>
        <begin position="47"/>
        <end position="78"/>
    </location>
</feature>
<sequence>MLYGSVSSATFAGSRDFVRRVWRLLVRPNNVPPALHQLSLRTAEGNVDVAPPLPNVPRRSLGERGQSTRLSTWSLDPS</sequence>
<accession>A0A427A399</accession>
<evidence type="ECO:0000313" key="3">
    <source>
        <dbReference type="Proteomes" id="UP000287651"/>
    </source>
</evidence>
<gene>
    <name evidence="2" type="ORF">B296_00034229</name>
</gene>
<reference evidence="2 3" key="1">
    <citation type="journal article" date="2014" name="Agronomy (Basel)">
        <title>A Draft Genome Sequence for Ensete ventricosum, the Drought-Tolerant Tree Against Hunger.</title>
        <authorList>
            <person name="Harrison J."/>
            <person name="Moore K.A."/>
            <person name="Paszkiewicz K."/>
            <person name="Jones T."/>
            <person name="Grant M."/>
            <person name="Ambacheew D."/>
            <person name="Muzemil S."/>
            <person name="Studholme D.J."/>
        </authorList>
    </citation>
    <scope>NUCLEOTIDE SEQUENCE [LARGE SCALE GENOMIC DNA]</scope>
</reference>
<name>A0A427A399_ENSVE</name>
<evidence type="ECO:0000256" key="1">
    <source>
        <dbReference type="SAM" id="MobiDB-lite"/>
    </source>
</evidence>
<feature type="compositionally biased region" description="Polar residues" evidence="1">
    <location>
        <begin position="65"/>
        <end position="78"/>
    </location>
</feature>
<comment type="caution">
    <text evidence="2">The sequence shown here is derived from an EMBL/GenBank/DDBJ whole genome shotgun (WGS) entry which is preliminary data.</text>
</comment>
<dbReference type="Proteomes" id="UP000287651">
    <property type="component" value="Unassembled WGS sequence"/>
</dbReference>